<dbReference type="Proteomes" id="UP000095598">
    <property type="component" value="Unassembled WGS sequence"/>
</dbReference>
<name>A0A173TZF2_ANAHA</name>
<organism evidence="1 2">
    <name type="scientific">Anaerostipes hadrus</name>
    <dbReference type="NCBI Taxonomy" id="649756"/>
    <lineage>
        <taxon>Bacteria</taxon>
        <taxon>Bacillati</taxon>
        <taxon>Bacillota</taxon>
        <taxon>Clostridia</taxon>
        <taxon>Lachnospirales</taxon>
        <taxon>Lachnospiraceae</taxon>
        <taxon>Anaerostipes</taxon>
    </lineage>
</organism>
<gene>
    <name evidence="1" type="ORF">ERS852425_02399</name>
</gene>
<reference evidence="1 2" key="1">
    <citation type="submission" date="2015-09" db="EMBL/GenBank/DDBJ databases">
        <authorList>
            <consortium name="Pathogen Informatics"/>
        </authorList>
    </citation>
    <scope>NUCLEOTIDE SEQUENCE [LARGE SCALE GENOMIC DNA]</scope>
    <source>
        <strain evidence="1 2">2789STDY5608868</strain>
    </source>
</reference>
<proteinExistence type="predicted"/>
<protein>
    <submittedName>
        <fullName evidence="1">Bacteriophage Gp15 protein</fullName>
    </submittedName>
</protein>
<sequence>MEVWELPTSIVVGGIDYEIRTDFRAILDILKTFNDPDFENDEKWIVCLTILYVDFGNMPPQDYEEAIEKAIEFIDMGIKDDGKKQPHVMDWEQDAPVIIPSVNRVLGKEIRAMQYLHWWTFLGAYMEIGESLFSQILSVRMKKAKGKKLEDWEREFYKENKTLIDLDVKYSEEELEEQKRLNDLLNGKGA</sequence>
<dbReference type="AlphaFoldDB" id="A0A173TZF2"/>
<dbReference type="Pfam" id="PF06854">
    <property type="entry name" value="Phage_Gp15"/>
    <property type="match status" value="1"/>
</dbReference>
<dbReference type="InterPro" id="IPR009660">
    <property type="entry name" value="Phage_A500_Gp15"/>
</dbReference>
<accession>A0A173TZF2</accession>
<evidence type="ECO:0000313" key="2">
    <source>
        <dbReference type="Proteomes" id="UP000095598"/>
    </source>
</evidence>
<evidence type="ECO:0000313" key="1">
    <source>
        <dbReference type="EMBL" id="CUN06608.1"/>
    </source>
</evidence>
<dbReference type="EMBL" id="CYXT01000019">
    <property type="protein sequence ID" value="CUN06608.1"/>
    <property type="molecule type" value="Genomic_DNA"/>
</dbReference>
<dbReference type="RefSeq" id="WP_055259181.1">
    <property type="nucleotide sequence ID" value="NZ_CYXT01000019.1"/>
</dbReference>